<evidence type="ECO:0000259" key="10">
    <source>
        <dbReference type="PROSITE" id="PS50287"/>
    </source>
</evidence>
<keyword evidence="3" id="KW-0732">Signal</keyword>
<feature type="disulfide bond" evidence="9">
    <location>
        <begin position="91"/>
        <end position="101"/>
    </location>
</feature>
<feature type="domain" description="SRCR" evidence="10">
    <location>
        <begin position="13"/>
        <end position="106"/>
    </location>
</feature>
<dbReference type="AlphaFoldDB" id="A0AA88Y308"/>
<keyword evidence="7 9" id="KW-1015">Disulfide bond</keyword>
<evidence type="ECO:0000313" key="11">
    <source>
        <dbReference type="EMBL" id="KAK3097400.1"/>
    </source>
</evidence>
<comment type="caution">
    <text evidence="9">Lacks conserved residue(s) required for the propagation of feature annotation.</text>
</comment>
<gene>
    <name evidence="11" type="ORF">FSP39_009315</name>
</gene>
<keyword evidence="6" id="KW-0472">Membrane</keyword>
<keyword evidence="8" id="KW-0325">Glycoprotein</keyword>
<evidence type="ECO:0000256" key="8">
    <source>
        <dbReference type="ARBA" id="ARBA00023180"/>
    </source>
</evidence>
<dbReference type="EMBL" id="VSWD01000007">
    <property type="protein sequence ID" value="KAK3097400.1"/>
    <property type="molecule type" value="Genomic_DNA"/>
</dbReference>
<dbReference type="PANTHER" id="PTHR48071">
    <property type="entry name" value="SRCR DOMAIN-CONTAINING PROTEIN"/>
    <property type="match status" value="1"/>
</dbReference>
<reference evidence="11" key="1">
    <citation type="submission" date="2019-08" db="EMBL/GenBank/DDBJ databases">
        <title>The improved chromosome-level genome for the pearl oyster Pinctada fucata martensii using PacBio sequencing and Hi-C.</title>
        <authorList>
            <person name="Zheng Z."/>
        </authorList>
    </citation>
    <scope>NUCLEOTIDE SEQUENCE</scope>
    <source>
        <strain evidence="11">ZZ-2019</strain>
        <tissue evidence="11">Adductor muscle</tissue>
    </source>
</reference>
<dbReference type="SUPFAM" id="SSF56487">
    <property type="entry name" value="SRCR-like"/>
    <property type="match status" value="1"/>
</dbReference>
<dbReference type="Proteomes" id="UP001186944">
    <property type="component" value="Unassembled WGS sequence"/>
</dbReference>
<evidence type="ECO:0000256" key="2">
    <source>
        <dbReference type="ARBA" id="ARBA00022692"/>
    </source>
</evidence>
<evidence type="ECO:0000256" key="9">
    <source>
        <dbReference type="PROSITE-ProRule" id="PRU00196"/>
    </source>
</evidence>
<sequence length="106" mass="11831">MLVVFHISSDIPIRLTNGTSLRDGNRRFANTSGRVEVSINNQWGTICGTSYWDDEDATVLCRMLNHTSGRALRYGQFGAGSGPIWIAYLRCQGDEDSIFHCPMAFN</sequence>
<keyword evidence="2" id="KW-0812">Transmembrane</keyword>
<evidence type="ECO:0000256" key="5">
    <source>
        <dbReference type="ARBA" id="ARBA00022989"/>
    </source>
</evidence>
<dbReference type="InterPro" id="IPR001190">
    <property type="entry name" value="SRCR"/>
</dbReference>
<accession>A0AA88Y308</accession>
<organism evidence="11 12">
    <name type="scientific">Pinctada imbricata</name>
    <name type="common">Atlantic pearl-oyster</name>
    <name type="synonym">Pinctada martensii</name>
    <dbReference type="NCBI Taxonomy" id="66713"/>
    <lineage>
        <taxon>Eukaryota</taxon>
        <taxon>Metazoa</taxon>
        <taxon>Spiralia</taxon>
        <taxon>Lophotrochozoa</taxon>
        <taxon>Mollusca</taxon>
        <taxon>Bivalvia</taxon>
        <taxon>Autobranchia</taxon>
        <taxon>Pteriomorphia</taxon>
        <taxon>Pterioida</taxon>
        <taxon>Pterioidea</taxon>
        <taxon>Pteriidae</taxon>
        <taxon>Pinctada</taxon>
    </lineage>
</organism>
<keyword evidence="12" id="KW-1185">Reference proteome</keyword>
<dbReference type="FunFam" id="3.10.250.10:FF:000016">
    <property type="entry name" value="Scavenger receptor cysteine-rich protein type 12"/>
    <property type="match status" value="1"/>
</dbReference>
<evidence type="ECO:0000256" key="1">
    <source>
        <dbReference type="ARBA" id="ARBA00004167"/>
    </source>
</evidence>
<evidence type="ECO:0000256" key="3">
    <source>
        <dbReference type="ARBA" id="ARBA00022729"/>
    </source>
</evidence>
<name>A0AA88Y308_PINIB</name>
<dbReference type="SMART" id="SM00202">
    <property type="entry name" value="SR"/>
    <property type="match status" value="1"/>
</dbReference>
<dbReference type="PRINTS" id="PR00258">
    <property type="entry name" value="SPERACTRCPTR"/>
</dbReference>
<dbReference type="Gene3D" id="3.10.250.10">
    <property type="entry name" value="SRCR-like domain"/>
    <property type="match status" value="1"/>
</dbReference>
<keyword evidence="4" id="KW-0677">Repeat</keyword>
<evidence type="ECO:0000313" key="12">
    <source>
        <dbReference type="Proteomes" id="UP001186944"/>
    </source>
</evidence>
<protein>
    <recommendedName>
        <fullName evidence="10">SRCR domain-containing protein</fullName>
    </recommendedName>
</protein>
<comment type="caution">
    <text evidence="11">The sequence shown here is derived from an EMBL/GenBank/DDBJ whole genome shotgun (WGS) entry which is preliminary data.</text>
</comment>
<evidence type="ECO:0000256" key="6">
    <source>
        <dbReference type="ARBA" id="ARBA00023136"/>
    </source>
</evidence>
<evidence type="ECO:0000256" key="7">
    <source>
        <dbReference type="ARBA" id="ARBA00023157"/>
    </source>
</evidence>
<comment type="subcellular location">
    <subcellularLocation>
        <location evidence="1">Membrane</location>
        <topology evidence="1">Single-pass membrane protein</topology>
    </subcellularLocation>
</comment>
<proteinExistence type="predicted"/>
<dbReference type="Pfam" id="PF00530">
    <property type="entry name" value="SRCR"/>
    <property type="match status" value="1"/>
</dbReference>
<dbReference type="InterPro" id="IPR036772">
    <property type="entry name" value="SRCR-like_dom_sf"/>
</dbReference>
<dbReference type="PANTHER" id="PTHR48071:SF18">
    <property type="entry name" value="DELETED IN MALIGNANT BRAIN TUMORS 1 PROTEIN-RELATED"/>
    <property type="match status" value="1"/>
</dbReference>
<keyword evidence="5" id="KW-1133">Transmembrane helix</keyword>
<dbReference type="GO" id="GO:0016020">
    <property type="term" value="C:membrane"/>
    <property type="evidence" value="ECO:0007669"/>
    <property type="project" value="UniProtKB-SubCell"/>
</dbReference>
<evidence type="ECO:0000256" key="4">
    <source>
        <dbReference type="ARBA" id="ARBA00022737"/>
    </source>
</evidence>
<dbReference type="PROSITE" id="PS50287">
    <property type="entry name" value="SRCR_2"/>
    <property type="match status" value="1"/>
</dbReference>